<keyword evidence="19" id="KW-1185">Reference proteome</keyword>
<dbReference type="GO" id="GO:0005794">
    <property type="term" value="C:Golgi apparatus"/>
    <property type="evidence" value="ECO:0007669"/>
    <property type="project" value="UniProtKB-SubCell"/>
</dbReference>
<evidence type="ECO:0000256" key="15">
    <source>
        <dbReference type="RuleBase" id="RU003845"/>
    </source>
</evidence>
<keyword evidence="7" id="KW-0333">Golgi apparatus</keyword>
<dbReference type="Gene3D" id="2.40.160.120">
    <property type="match status" value="1"/>
</dbReference>
<dbReference type="Proteomes" id="UP000472277">
    <property type="component" value="Chromosome 39"/>
</dbReference>
<dbReference type="SUPFAM" id="SSF50729">
    <property type="entry name" value="PH domain-like"/>
    <property type="match status" value="1"/>
</dbReference>
<feature type="compositionally biased region" description="Polar residues" evidence="16">
    <location>
        <begin position="151"/>
        <end position="163"/>
    </location>
</feature>
<protein>
    <recommendedName>
        <fullName evidence="15">Oxysterol-binding protein</fullName>
    </recommendedName>
</protein>
<dbReference type="InterPro" id="IPR037239">
    <property type="entry name" value="OSBP_sf"/>
</dbReference>
<dbReference type="CDD" id="cd13291">
    <property type="entry name" value="PH_ORP10_ORP11"/>
    <property type="match status" value="1"/>
</dbReference>
<dbReference type="PROSITE" id="PS01013">
    <property type="entry name" value="OSBP"/>
    <property type="match status" value="1"/>
</dbReference>
<feature type="region of interest" description="Disordered" evidence="16">
    <location>
        <begin position="17"/>
        <end position="38"/>
    </location>
</feature>
<feature type="region of interest" description="Disordered" evidence="16">
    <location>
        <begin position="144"/>
        <end position="163"/>
    </location>
</feature>
<dbReference type="GeneTree" id="ENSGT00940000158398"/>
<evidence type="ECO:0000256" key="16">
    <source>
        <dbReference type="SAM" id="MobiDB-lite"/>
    </source>
</evidence>
<dbReference type="Gene3D" id="3.30.70.3490">
    <property type="match status" value="1"/>
</dbReference>
<comment type="function">
    <text evidence="12">Plays a role in regulating ADIPOQ and FABP4 levels in differentiating adipocytes and is also involved in regulation of adipocyte triglyceride storage. Weakly binds 25-hydroxycholesterol. Interacts with OSBPL9 to function as lipid transfer proteins. Together they form a heterodimer that localizes at the ER-trans-Golgi membrane contact sites, and exchanges phosphatidylserine (1,2-diacyl-sn-glycero-3-phospho-L-serine, PS) for phosphatidylinositol-4-phosphate (1,2-diacyl-sn-glycero-3-phospho-(1D-myo-inositol 4-phosphate), PI(4)P) between the two organelles, a step that is critical for sphingomyelin synthesis in the Golgi complex.</text>
</comment>
<evidence type="ECO:0000256" key="14">
    <source>
        <dbReference type="RuleBase" id="RU003844"/>
    </source>
</evidence>
<evidence type="ECO:0000313" key="18">
    <source>
        <dbReference type="Ensembl" id="ENSSTUP00000092897.1"/>
    </source>
</evidence>
<dbReference type="GO" id="GO:0006869">
    <property type="term" value="P:lipid transport"/>
    <property type="evidence" value="ECO:0007669"/>
    <property type="project" value="UniProtKB-KW"/>
</dbReference>
<comment type="subcellular location">
    <subcellularLocation>
        <location evidence="1">Golgi apparatus</location>
        <location evidence="1">trans-Golgi network membrane</location>
    </subcellularLocation>
    <subcellularLocation>
        <location evidence="2">Late endosome membrane</location>
    </subcellularLocation>
</comment>
<dbReference type="Ensembl" id="ENSSTUT00000099083.1">
    <property type="protein sequence ID" value="ENSSTUP00000092897.1"/>
    <property type="gene ID" value="ENSSTUG00000040777.1"/>
</dbReference>
<keyword evidence="5" id="KW-0967">Endosome</keyword>
<dbReference type="PROSITE" id="PS50003">
    <property type="entry name" value="PH_DOMAIN"/>
    <property type="match status" value="1"/>
</dbReference>
<name>A0A674DA74_SALTR</name>
<organism evidence="18 19">
    <name type="scientific">Salmo trutta</name>
    <name type="common">Brown trout</name>
    <dbReference type="NCBI Taxonomy" id="8032"/>
    <lineage>
        <taxon>Eukaryota</taxon>
        <taxon>Metazoa</taxon>
        <taxon>Chordata</taxon>
        <taxon>Craniata</taxon>
        <taxon>Vertebrata</taxon>
        <taxon>Euteleostomi</taxon>
        <taxon>Actinopterygii</taxon>
        <taxon>Neopterygii</taxon>
        <taxon>Teleostei</taxon>
        <taxon>Protacanthopterygii</taxon>
        <taxon>Salmoniformes</taxon>
        <taxon>Salmonidae</taxon>
        <taxon>Salmoninae</taxon>
        <taxon>Salmo</taxon>
    </lineage>
</organism>
<evidence type="ECO:0000256" key="11">
    <source>
        <dbReference type="ARBA" id="ARBA00050284"/>
    </source>
</evidence>
<proteinExistence type="inferred from homology"/>
<feature type="compositionally biased region" description="Polar residues" evidence="16">
    <location>
        <begin position="26"/>
        <end position="38"/>
    </location>
</feature>
<dbReference type="Gene3D" id="2.30.29.30">
    <property type="entry name" value="Pleckstrin-homology domain (PH domain)/Phosphotyrosine-binding domain (PTB)"/>
    <property type="match status" value="1"/>
</dbReference>
<dbReference type="GO" id="GO:0031902">
    <property type="term" value="C:late endosome membrane"/>
    <property type="evidence" value="ECO:0007669"/>
    <property type="project" value="UniProtKB-SubCell"/>
</dbReference>
<evidence type="ECO:0000256" key="8">
    <source>
        <dbReference type="ARBA" id="ARBA00023055"/>
    </source>
</evidence>
<dbReference type="AlphaFoldDB" id="A0A674DA74"/>
<evidence type="ECO:0000256" key="12">
    <source>
        <dbReference type="ARBA" id="ARBA00058048"/>
    </source>
</evidence>
<dbReference type="SUPFAM" id="SSF144000">
    <property type="entry name" value="Oxysterol-binding protein-like"/>
    <property type="match status" value="1"/>
</dbReference>
<dbReference type="PANTHER" id="PTHR10972">
    <property type="entry name" value="OXYSTEROL-BINDING PROTEIN-RELATED"/>
    <property type="match status" value="1"/>
</dbReference>
<dbReference type="InterPro" id="IPR001849">
    <property type="entry name" value="PH_domain"/>
</dbReference>
<accession>A0A674DA74</accession>
<evidence type="ECO:0000256" key="2">
    <source>
        <dbReference type="ARBA" id="ARBA00004414"/>
    </source>
</evidence>
<comment type="similarity">
    <text evidence="14">Belongs to the OSBP family.</text>
</comment>
<evidence type="ECO:0000259" key="17">
    <source>
        <dbReference type="PROSITE" id="PS50003"/>
    </source>
</evidence>
<dbReference type="InterPro" id="IPR018494">
    <property type="entry name" value="Oxysterol-bd_CS"/>
</dbReference>
<evidence type="ECO:0000256" key="4">
    <source>
        <dbReference type="ARBA" id="ARBA00022553"/>
    </source>
</evidence>
<dbReference type="InterPro" id="IPR000648">
    <property type="entry name" value="Oxysterol-bd"/>
</dbReference>
<dbReference type="InterPro" id="IPR011993">
    <property type="entry name" value="PH-like_dom_sf"/>
</dbReference>
<evidence type="ECO:0000256" key="13">
    <source>
        <dbReference type="ARBA" id="ARBA00065555"/>
    </source>
</evidence>
<dbReference type="SMART" id="SM00233">
    <property type="entry name" value="PH"/>
    <property type="match status" value="1"/>
</dbReference>
<dbReference type="Gene3D" id="1.10.287.2720">
    <property type="match status" value="1"/>
</dbReference>
<reference evidence="18" key="2">
    <citation type="submission" date="2025-09" db="UniProtKB">
        <authorList>
            <consortium name="Ensembl"/>
        </authorList>
    </citation>
    <scope>IDENTIFICATION</scope>
</reference>
<reference evidence="18" key="1">
    <citation type="submission" date="2025-08" db="UniProtKB">
        <authorList>
            <consortium name="Ensembl"/>
        </authorList>
    </citation>
    <scope>IDENTIFICATION</scope>
</reference>
<dbReference type="GO" id="GO:0032934">
    <property type="term" value="F:sterol binding"/>
    <property type="evidence" value="ECO:0007669"/>
    <property type="project" value="TreeGrafter"/>
</dbReference>
<feature type="domain" description="PH" evidence="17">
    <location>
        <begin position="44"/>
        <end position="141"/>
    </location>
</feature>
<keyword evidence="10" id="KW-0472">Membrane</keyword>
<keyword evidence="6" id="KW-0007">Acetylation</keyword>
<evidence type="ECO:0000256" key="6">
    <source>
        <dbReference type="ARBA" id="ARBA00022990"/>
    </source>
</evidence>
<keyword evidence="4" id="KW-0597">Phosphoprotein</keyword>
<dbReference type="PANTHER" id="PTHR10972:SF46">
    <property type="entry name" value="OXYSTEROL-BINDING PROTEIN-RELATED PROTEIN 11"/>
    <property type="match status" value="1"/>
</dbReference>
<comment type="subunit">
    <text evidence="13">Heterodimer with OSBPL9.</text>
</comment>
<keyword evidence="8 15" id="KW-0445">Lipid transport</keyword>
<sequence>MQGETATAIRISDSEGKLDVFPQKGTPGSSGRGSSKGWQYSDHMENIDGYLMKYTNLVTGWQYRFFVLNNEAGLLEYFVNEQSRPQKPRGTLSLAGAVISPSDEDSHTFTVNAISGEQYKLRATDAKERQHWVSRLQICTQHHTEAMGKGSASSPQRRPSQNQNAASFFSMTQLHKGSSLYSSRRSLLPDHLLDAREMMSQAQGLHRDLIQTIEGLPPAAGPLSPLNQDLLMLKATSMATMNCLNDCLHILQLQQVARQRSSLGGPTIEWLEPKLPDILKNGGPLDSFSTEGGLKYCIPCQEEIDGEDEVEDAFTEKEEELVAVEEERSVVLHLLSQLKLGMDLTRVVLPTFILEKRSLLEMYADFMSHPDLFVAITDGQGPEERMVRFVEYYLTSFHEGRKGAIAKKPYNPIIGESFHCSWKVPRSGEPGSPTTEGEDGSYQLRFVAEQVSHHPPVSGFYAECPERRMCVNTHVWTKSKFMGMSIGVSMIGEGCLYLLEHDEEYMFTLPCAYARSILTVPWVELGGKVNVNCTKSGYSAVITFQTKPFYGGKLHKVTAEVKHNATNAVVCRVQGEWNGVLEFSYQNGDTRMVDVTKLPVTKKRVRPNDKQGPTESRRLWQHVTESLRQKDIEKATEYKRILEERQRTEERHRTETETPWRTRYFESEGEGWMYHKPLWKTPTLKT</sequence>
<comment type="catalytic activity">
    <reaction evidence="11">
        <text>a 1,2-diacyl-sn-glycero-3-phospho-(1D-myo-inositol 4-phosphate)(out) + a 1,2-diacyl-sn-glycero-3-phospho-L-serine(in) = a 1,2-diacyl-sn-glycero-3-phospho-(1D-myo-inositol 4-phosphate)(in) + a 1,2-diacyl-sn-glycero-3-phospho-L-serine(out)</text>
        <dbReference type="Rhea" id="RHEA:81667"/>
        <dbReference type="ChEBI" id="CHEBI:57262"/>
        <dbReference type="ChEBI" id="CHEBI:58178"/>
    </reaction>
</comment>
<dbReference type="FunFam" id="3.30.70.3490:FF:000001">
    <property type="entry name" value="Oxysterol-binding protein"/>
    <property type="match status" value="1"/>
</dbReference>
<evidence type="ECO:0000256" key="3">
    <source>
        <dbReference type="ARBA" id="ARBA00022448"/>
    </source>
</evidence>
<evidence type="ECO:0000256" key="9">
    <source>
        <dbReference type="ARBA" id="ARBA00023121"/>
    </source>
</evidence>
<dbReference type="GO" id="GO:0005829">
    <property type="term" value="C:cytosol"/>
    <property type="evidence" value="ECO:0007669"/>
    <property type="project" value="TreeGrafter"/>
</dbReference>
<evidence type="ECO:0000313" key="19">
    <source>
        <dbReference type="Proteomes" id="UP000472277"/>
    </source>
</evidence>
<dbReference type="FunFam" id="1.10.287.2720:FF:000001">
    <property type="entry name" value="Oxysterol-binding OBPalpha"/>
    <property type="match status" value="1"/>
</dbReference>
<dbReference type="FunFam" id="2.40.160.120:FF:000002">
    <property type="entry name" value="Oxysterol-binding protein"/>
    <property type="match status" value="1"/>
</dbReference>
<evidence type="ECO:0000256" key="1">
    <source>
        <dbReference type="ARBA" id="ARBA00004198"/>
    </source>
</evidence>
<dbReference type="Pfam" id="PF01237">
    <property type="entry name" value="Oxysterol_BP"/>
    <property type="match status" value="1"/>
</dbReference>
<keyword evidence="3 15" id="KW-0813">Transport</keyword>
<evidence type="ECO:0000256" key="5">
    <source>
        <dbReference type="ARBA" id="ARBA00022753"/>
    </source>
</evidence>
<evidence type="ECO:0000256" key="7">
    <source>
        <dbReference type="ARBA" id="ARBA00023034"/>
    </source>
</evidence>
<keyword evidence="9" id="KW-0446">Lipid-binding</keyword>
<evidence type="ECO:0000256" key="10">
    <source>
        <dbReference type="ARBA" id="ARBA00023136"/>
    </source>
</evidence>
<gene>
    <name evidence="18" type="primary">OSBPL11</name>
    <name evidence="18" type="synonym">LOC115179388</name>
</gene>
<dbReference type="Pfam" id="PF00169">
    <property type="entry name" value="PH"/>
    <property type="match status" value="1"/>
</dbReference>
<dbReference type="FunFam" id="2.30.29.30:FF:000154">
    <property type="entry name" value="Oxysterol-binding protein"/>
    <property type="match status" value="1"/>
</dbReference>